<keyword evidence="3" id="KW-1185">Reference proteome</keyword>
<dbReference type="Proteomes" id="UP001596501">
    <property type="component" value="Unassembled WGS sequence"/>
</dbReference>
<sequence length="97" mass="10500">MKLLHLSTLCGMVALPIWASAADVEYDCHVVLSNNAAQIVFVEAPNRMRAEAVASRVRIKLGQGRTAGVKQVKQCVLSKSESLADPAAEAQRKTKPR</sequence>
<evidence type="ECO:0000313" key="3">
    <source>
        <dbReference type="Proteomes" id="UP001596501"/>
    </source>
</evidence>
<dbReference type="RefSeq" id="WP_382220001.1">
    <property type="nucleotide sequence ID" value="NZ_JBHTCA010000002.1"/>
</dbReference>
<feature type="signal peptide" evidence="1">
    <location>
        <begin position="1"/>
        <end position="21"/>
    </location>
</feature>
<keyword evidence="1" id="KW-0732">Signal</keyword>
<name>A0ABW2QIZ9_9BURK</name>
<organism evidence="2 3">
    <name type="scientific">Hydrogenophaga atypica</name>
    <dbReference type="NCBI Taxonomy" id="249409"/>
    <lineage>
        <taxon>Bacteria</taxon>
        <taxon>Pseudomonadati</taxon>
        <taxon>Pseudomonadota</taxon>
        <taxon>Betaproteobacteria</taxon>
        <taxon>Burkholderiales</taxon>
        <taxon>Comamonadaceae</taxon>
        <taxon>Hydrogenophaga</taxon>
    </lineage>
</organism>
<proteinExistence type="predicted"/>
<protein>
    <submittedName>
        <fullName evidence="2">Uncharacterized protein</fullName>
    </submittedName>
</protein>
<comment type="caution">
    <text evidence="2">The sequence shown here is derived from an EMBL/GenBank/DDBJ whole genome shotgun (WGS) entry which is preliminary data.</text>
</comment>
<evidence type="ECO:0000313" key="2">
    <source>
        <dbReference type="EMBL" id="MFC7408052.1"/>
    </source>
</evidence>
<reference evidence="3" key="1">
    <citation type="journal article" date="2019" name="Int. J. Syst. Evol. Microbiol.">
        <title>The Global Catalogue of Microorganisms (GCM) 10K type strain sequencing project: providing services to taxonomists for standard genome sequencing and annotation.</title>
        <authorList>
            <consortium name="The Broad Institute Genomics Platform"/>
            <consortium name="The Broad Institute Genome Sequencing Center for Infectious Disease"/>
            <person name="Wu L."/>
            <person name="Ma J."/>
        </authorList>
    </citation>
    <scope>NUCLEOTIDE SEQUENCE [LARGE SCALE GENOMIC DNA]</scope>
    <source>
        <strain evidence="3">CGMCC 1.12371</strain>
    </source>
</reference>
<accession>A0ABW2QIZ9</accession>
<dbReference type="EMBL" id="JBHTCA010000002">
    <property type="protein sequence ID" value="MFC7408052.1"/>
    <property type="molecule type" value="Genomic_DNA"/>
</dbReference>
<gene>
    <name evidence="2" type="ORF">ACFQPB_04205</name>
</gene>
<feature type="chain" id="PRO_5047147425" evidence="1">
    <location>
        <begin position="22"/>
        <end position="97"/>
    </location>
</feature>
<evidence type="ECO:0000256" key="1">
    <source>
        <dbReference type="SAM" id="SignalP"/>
    </source>
</evidence>